<evidence type="ECO:0000313" key="3">
    <source>
        <dbReference type="EMBL" id="ELR24612.1"/>
    </source>
</evidence>
<dbReference type="SUPFAM" id="SSF81383">
    <property type="entry name" value="F-box domain"/>
    <property type="match status" value="1"/>
</dbReference>
<dbReference type="Pfam" id="PF12937">
    <property type="entry name" value="F-box-like"/>
    <property type="match status" value="1"/>
</dbReference>
<accession>L8HHE3</accession>
<dbReference type="Proteomes" id="UP000011083">
    <property type="component" value="Unassembled WGS sequence"/>
</dbReference>
<dbReference type="Gene3D" id="1.20.1280.50">
    <property type="match status" value="1"/>
</dbReference>
<dbReference type="PANTHER" id="PTHR39741:SF2">
    <property type="entry name" value="F-BOX DOMAIN-CONTAINING PROTEIN"/>
    <property type="match status" value="1"/>
</dbReference>
<dbReference type="InterPro" id="IPR001810">
    <property type="entry name" value="F-box_dom"/>
</dbReference>
<dbReference type="VEuPathDB" id="AmoebaDB:ACA1_171960"/>
<dbReference type="InterPro" id="IPR036047">
    <property type="entry name" value="F-box-like_dom_sf"/>
</dbReference>
<protein>
    <recommendedName>
        <fullName evidence="2">F-box domain-containing protein</fullName>
    </recommendedName>
</protein>
<dbReference type="AlphaFoldDB" id="L8HHE3"/>
<dbReference type="PANTHER" id="PTHR39741">
    <property type="entry name" value="F-BOX DOMAIN CONTAINING PROTEIN, EXPRESSED"/>
    <property type="match status" value="1"/>
</dbReference>
<keyword evidence="4" id="KW-1185">Reference proteome</keyword>
<feature type="region of interest" description="Disordered" evidence="1">
    <location>
        <begin position="310"/>
        <end position="371"/>
    </location>
</feature>
<dbReference type="STRING" id="1257118.L8HHE3"/>
<name>L8HHE3_ACACF</name>
<dbReference type="KEGG" id="acan:ACA1_171960"/>
<reference evidence="3 4" key="1">
    <citation type="journal article" date="2013" name="Genome Biol.">
        <title>Genome of Acanthamoeba castellanii highlights extensive lateral gene transfer and early evolution of tyrosine kinase signaling.</title>
        <authorList>
            <person name="Clarke M."/>
            <person name="Lohan A.J."/>
            <person name="Liu B."/>
            <person name="Lagkouvardos I."/>
            <person name="Roy S."/>
            <person name="Zafar N."/>
            <person name="Bertelli C."/>
            <person name="Schilde C."/>
            <person name="Kianianmomeni A."/>
            <person name="Burglin T.R."/>
            <person name="Frech C."/>
            <person name="Turcotte B."/>
            <person name="Kopec K.O."/>
            <person name="Synnott J.M."/>
            <person name="Choo C."/>
            <person name="Paponov I."/>
            <person name="Finkler A."/>
            <person name="Soon Heng Tan C."/>
            <person name="Hutchins A.P."/>
            <person name="Weinmeier T."/>
            <person name="Rattei T."/>
            <person name="Chu J.S."/>
            <person name="Gimenez G."/>
            <person name="Irimia M."/>
            <person name="Rigden D.J."/>
            <person name="Fitzpatrick D.A."/>
            <person name="Lorenzo-Morales J."/>
            <person name="Bateman A."/>
            <person name="Chiu C.H."/>
            <person name="Tang P."/>
            <person name="Hegemann P."/>
            <person name="Fromm H."/>
            <person name="Raoult D."/>
            <person name="Greub G."/>
            <person name="Miranda-Saavedra D."/>
            <person name="Chen N."/>
            <person name="Nash P."/>
            <person name="Ginger M.L."/>
            <person name="Horn M."/>
            <person name="Schaap P."/>
            <person name="Caler L."/>
            <person name="Loftus B."/>
        </authorList>
    </citation>
    <scope>NUCLEOTIDE SEQUENCE [LARGE SCALE GENOMIC DNA]</scope>
    <source>
        <strain evidence="3 4">Neff</strain>
    </source>
</reference>
<evidence type="ECO:0000259" key="2">
    <source>
        <dbReference type="Pfam" id="PF12937"/>
    </source>
</evidence>
<dbReference type="OrthoDB" id="63379at2759"/>
<dbReference type="InterPro" id="IPR012331">
    <property type="entry name" value="Clathrin_H-chain_linker"/>
</dbReference>
<dbReference type="InterPro" id="IPR055336">
    <property type="entry name" value="At4g00755-like"/>
</dbReference>
<proteinExistence type="predicted"/>
<gene>
    <name evidence="3" type="ORF">ACA1_171960</name>
</gene>
<sequence length="677" mass="75651">MEEELMMREVPWGEWVWVHVFSFLDAPHELARVRLVCSAWARLADDGSVWRAKCREVPAVQAALESSSSSTKKGRRYAPRLFTRNLKTADNALWKPLFRELSTFPMKGAGTGHLEYKLLRQGLRASSSDHPSQGIHQTLNPSLQTFWSSKGSADDQSSEFLVYRLVQPICIVHSVSITIYRAGYQKGIPVYGPQSLQVSVGFGPEKEDMHYTSPVYPVDNSAADVTFTRRTFGGMPVEQTFELAPELVAGGFLRIDLYGRVQTQPDDDLYYTVLQRVVALGLPIAGLDKPVLSEALVRFAVSRSCFHKSLIDPPTPEPRKPPPKPAHIPAEHSDEDDEGEDEDEDDFVEDDDDDDERQLPEAADDTTSSADDLHELKSIVLRHREREGDSDDSLLCRQLLEVMQRQKEGTIGASQRAQQRKERIRTLLLEGKYSEAITTALDSPADEDVRTAEVVGWFWDADEAEKAGTANKTGLAKWAQEVKRRVSGRSEAGVLETYLQLALKRQKRLNEHETLAIVRALGSQHLHLIAFSAATGRLTCTEELGDLIAQYNQPLIAADIYMRAHVFDKVMVSLVEAANFQAVIRLAYSLQYAPDYVALLRVAKEKLSRRKALEFGLALAQGNHGASLLDLDQIKAALDIEMAQGEWDILGRLRRLVEDEAAAEGGEDDRAEDSEED</sequence>
<dbReference type="Gene3D" id="1.25.40.30">
    <property type="match status" value="1"/>
</dbReference>
<dbReference type="RefSeq" id="XP_004356512.1">
    <property type="nucleotide sequence ID" value="XM_004356459.1"/>
</dbReference>
<dbReference type="GeneID" id="14925633"/>
<dbReference type="EMBL" id="KB007811">
    <property type="protein sequence ID" value="ELR24612.1"/>
    <property type="molecule type" value="Genomic_DNA"/>
</dbReference>
<dbReference type="InterPro" id="IPR016024">
    <property type="entry name" value="ARM-type_fold"/>
</dbReference>
<dbReference type="SUPFAM" id="SSF48371">
    <property type="entry name" value="ARM repeat"/>
    <property type="match status" value="1"/>
</dbReference>
<organism evidence="3 4">
    <name type="scientific">Acanthamoeba castellanii (strain ATCC 30010 / Neff)</name>
    <dbReference type="NCBI Taxonomy" id="1257118"/>
    <lineage>
        <taxon>Eukaryota</taxon>
        <taxon>Amoebozoa</taxon>
        <taxon>Discosea</taxon>
        <taxon>Longamoebia</taxon>
        <taxon>Centramoebida</taxon>
        <taxon>Acanthamoebidae</taxon>
        <taxon>Acanthamoeba</taxon>
    </lineage>
</organism>
<evidence type="ECO:0000313" key="4">
    <source>
        <dbReference type="Proteomes" id="UP000011083"/>
    </source>
</evidence>
<feature type="domain" description="F-box" evidence="2">
    <location>
        <begin position="16"/>
        <end position="55"/>
    </location>
</feature>
<evidence type="ECO:0000256" key="1">
    <source>
        <dbReference type="SAM" id="MobiDB-lite"/>
    </source>
</evidence>
<feature type="compositionally biased region" description="Acidic residues" evidence="1">
    <location>
        <begin position="333"/>
        <end position="356"/>
    </location>
</feature>